<evidence type="ECO:0000313" key="3">
    <source>
        <dbReference type="Proteomes" id="UP000551501"/>
    </source>
</evidence>
<dbReference type="EMBL" id="JACIFP010000001">
    <property type="protein sequence ID" value="MBB4135010.1"/>
    <property type="molecule type" value="Genomic_DNA"/>
</dbReference>
<reference evidence="2 3" key="1">
    <citation type="submission" date="2020-08" db="EMBL/GenBank/DDBJ databases">
        <title>Sequencing the genomes of 1000 actinobacteria strains.</title>
        <authorList>
            <person name="Klenk H.-P."/>
        </authorList>
    </citation>
    <scope>NUCLEOTIDE SEQUENCE [LARGE SCALE GENOMIC DNA]</scope>
    <source>
        <strain evidence="2 3">DSM 45298</strain>
    </source>
</reference>
<dbReference type="AlphaFoldDB" id="A0A840F407"/>
<evidence type="ECO:0000313" key="2">
    <source>
        <dbReference type="EMBL" id="MBB4135010.1"/>
    </source>
</evidence>
<proteinExistence type="predicted"/>
<sequence length="72" mass="8386">MTNDDDFLTVEEVASLTRQSRSILHEWAQAAEHGAAAKGPVHYNLGRRRYWRRSDVEKWLESRRVEVPGRHG</sequence>
<protein>
    <submittedName>
        <fullName evidence="2">Putative DNA-binding transcriptional regulator AlpA</fullName>
    </submittedName>
</protein>
<comment type="caution">
    <text evidence="2">The sequence shown here is derived from an EMBL/GenBank/DDBJ whole genome shotgun (WGS) entry which is preliminary data.</text>
</comment>
<dbReference type="Proteomes" id="UP000551501">
    <property type="component" value="Unassembled WGS sequence"/>
</dbReference>
<dbReference type="InterPro" id="IPR041657">
    <property type="entry name" value="HTH_17"/>
</dbReference>
<keyword evidence="2" id="KW-0238">DNA-binding</keyword>
<dbReference type="GO" id="GO:0003677">
    <property type="term" value="F:DNA binding"/>
    <property type="evidence" value="ECO:0007669"/>
    <property type="project" value="UniProtKB-KW"/>
</dbReference>
<gene>
    <name evidence="2" type="ORF">BKA16_001562</name>
</gene>
<dbReference type="SUPFAM" id="SSF46955">
    <property type="entry name" value="Putative DNA-binding domain"/>
    <property type="match status" value="1"/>
</dbReference>
<feature type="domain" description="Helix-turn-helix" evidence="1">
    <location>
        <begin position="7"/>
        <end position="64"/>
    </location>
</feature>
<dbReference type="RefSeq" id="WP_343067319.1">
    <property type="nucleotide sequence ID" value="NZ_BAABHL010000037.1"/>
</dbReference>
<name>A0A840F407_9ACTN</name>
<dbReference type="InterPro" id="IPR009061">
    <property type="entry name" value="DNA-bd_dom_put_sf"/>
</dbReference>
<evidence type="ECO:0000259" key="1">
    <source>
        <dbReference type="Pfam" id="PF12728"/>
    </source>
</evidence>
<dbReference type="Pfam" id="PF12728">
    <property type="entry name" value="HTH_17"/>
    <property type="match status" value="1"/>
</dbReference>
<accession>A0A840F407</accession>
<organism evidence="2 3">
    <name type="scientific">Gordonia humi</name>
    <dbReference type="NCBI Taxonomy" id="686429"/>
    <lineage>
        <taxon>Bacteria</taxon>
        <taxon>Bacillati</taxon>
        <taxon>Actinomycetota</taxon>
        <taxon>Actinomycetes</taxon>
        <taxon>Mycobacteriales</taxon>
        <taxon>Gordoniaceae</taxon>
        <taxon>Gordonia</taxon>
    </lineage>
</organism>
<keyword evidence="3" id="KW-1185">Reference proteome</keyword>